<feature type="transmembrane region" description="Helical" evidence="8">
    <location>
        <begin position="565"/>
        <end position="585"/>
    </location>
</feature>
<evidence type="ECO:0000256" key="3">
    <source>
        <dbReference type="ARBA" id="ARBA00022475"/>
    </source>
</evidence>
<keyword evidence="3" id="KW-1003">Cell membrane</keyword>
<evidence type="ECO:0000256" key="8">
    <source>
        <dbReference type="SAM" id="Phobius"/>
    </source>
</evidence>
<feature type="domain" description="Membrane transport protein MMPL" evidence="9">
    <location>
        <begin position="48"/>
        <end position="401"/>
    </location>
</feature>
<dbReference type="PANTHER" id="PTHR33406:SF11">
    <property type="entry name" value="MEMBRANE PROTEIN SCO6666-RELATED"/>
    <property type="match status" value="1"/>
</dbReference>
<dbReference type="PANTHER" id="PTHR33406">
    <property type="entry name" value="MEMBRANE PROTEIN MJ1562-RELATED"/>
    <property type="match status" value="1"/>
</dbReference>
<accession>A0A6N4WD72</accession>
<evidence type="ECO:0000313" key="11">
    <source>
        <dbReference type="Proteomes" id="UP000467249"/>
    </source>
</evidence>
<feature type="domain" description="Membrane transport protein MMPL" evidence="9">
    <location>
        <begin position="431"/>
        <end position="739"/>
    </location>
</feature>
<keyword evidence="6 8" id="KW-0472">Membrane</keyword>
<feature type="transmembrane region" description="Helical" evidence="8">
    <location>
        <begin position="241"/>
        <end position="262"/>
    </location>
</feature>
<dbReference type="Proteomes" id="UP000467249">
    <property type="component" value="Chromosome"/>
</dbReference>
<evidence type="ECO:0000256" key="7">
    <source>
        <dbReference type="SAM" id="MobiDB-lite"/>
    </source>
</evidence>
<evidence type="ECO:0000256" key="2">
    <source>
        <dbReference type="ARBA" id="ARBA00010157"/>
    </source>
</evidence>
<evidence type="ECO:0000313" key="10">
    <source>
        <dbReference type="EMBL" id="BBZ78999.1"/>
    </source>
</evidence>
<dbReference type="InterPro" id="IPR050545">
    <property type="entry name" value="Mycobact_MmpL"/>
</dbReference>
<sequence length="982" mass="105190">MFAWWGRTVYRYRYIVIAVMVALCLGGGVYGASLGKHVTQSGFYDTGSQSVQASLLSDEAYGRDRTSHVVAILTPPNGEKVTDPAWQQKMVSELDAVVKDNSDQIVSWVGWLRAPTSTSETVQQMKTADLRHTFVSIPLKGDDDDTILKNYQAVEPALKKINGGDIQLAGLNPLASELTGTIGTDQKRAEIAIVPLVAVVLFFVFGGAVAASLPAIVGGLTIAGALGILRLTAEFGPVHFFAQPVVTMMGFGIAIDYGLFIVSRFREEIAEGYDTPAAVRRTVMTSGRTVAFSAVIIVASSLPLLLIPLGFLKSITYAIIASVLLAAFLSITVLPATLGILGRNVDALGVRTLLRVPFLANWTFSRKIIDWFAEKTQKTKTREEVERGFWGRLVNVVMKRPIAFAVPILIAMVLLIIPLGQLALGGMSEKYLPPDNPVRQAQEQFDKLFPGFRTEPLTLVIRSDDGKPVTDQQLADIRAKAETIPGFTGSDDPASMWQERSAQSDGSKNPSVRVLQNGLVNSGDAAKKIDELRALTPPHGTQVYVGGTPALAQDSIHSLFSNLPLMVLILVITTTILMFLAFGSIVLPIKAALMSALTLGSTMGILSWMFIDGHGAGLMNYTPQPLFAPMIGLIIAIIWGLSTDYEVFLVSRMVEARERGMSTAEAIRIGTATTGRLITGAALVLAVVAGAFAFSDLVMMKYLAFGLLIALLLDATVVRMFLVPAIMKLLGDDCWWAPRWMKRLQVKIGLGETHLPDERKRPVVREPAEALVGAGAPVPTRSAPDPTHPDGRAAPRAVGRSDYQAPPAPQEAPSAAGTARLADPQGVPANEAPTTRFAVAKNAVRSAMNNATAAARSNRPVPPPAPDREIESWLGELRGKTPPAPATPQPSAEPTRALSTPEDATTAIPAKAIPRDSDSADDVPASISAEETRAIPISRPESGDSEVATEKLNARGKKEGEDRPRRGGGVSAADLLRREGRL</sequence>
<comment type="subcellular location">
    <subcellularLocation>
        <location evidence="1">Cell membrane</location>
        <topology evidence="1">Multi-pass membrane protein</topology>
    </subcellularLocation>
</comment>
<dbReference type="AlphaFoldDB" id="A0A6N4WD72"/>
<dbReference type="GO" id="GO:0005886">
    <property type="term" value="C:plasma membrane"/>
    <property type="evidence" value="ECO:0007669"/>
    <property type="project" value="UniProtKB-SubCell"/>
</dbReference>
<feature type="transmembrane region" description="Helical" evidence="8">
    <location>
        <begin position="196"/>
        <end position="229"/>
    </location>
</feature>
<protein>
    <submittedName>
        <fullName evidence="10">Membrane protein</fullName>
    </submittedName>
</protein>
<reference evidence="10 11" key="1">
    <citation type="journal article" date="2019" name="Emerg. Microbes Infect.">
        <title>Comprehensive subspecies identification of 175 nontuberculous mycobacteria species based on 7547 genomic profiles.</title>
        <authorList>
            <person name="Matsumoto Y."/>
            <person name="Kinjo T."/>
            <person name="Motooka D."/>
            <person name="Nabeya D."/>
            <person name="Jung N."/>
            <person name="Uechi K."/>
            <person name="Horii T."/>
            <person name="Iida T."/>
            <person name="Fujita J."/>
            <person name="Nakamura S."/>
        </authorList>
    </citation>
    <scope>NUCLEOTIDE SEQUENCE [LARGE SCALE GENOMIC DNA]</scope>
    <source>
        <strain evidence="10 11">JCM 30275</strain>
    </source>
</reference>
<proteinExistence type="inferred from homology"/>
<feature type="compositionally biased region" description="Basic and acidic residues" evidence="7">
    <location>
        <begin position="948"/>
        <end position="965"/>
    </location>
</feature>
<gene>
    <name evidence="10" type="ORF">MANY_43360</name>
</gene>
<evidence type="ECO:0000256" key="4">
    <source>
        <dbReference type="ARBA" id="ARBA00022692"/>
    </source>
</evidence>
<comment type="similarity">
    <text evidence="2">Belongs to the resistance-nodulation-cell division (RND) (TC 2.A.6) family. MmpL subfamily.</text>
</comment>
<feature type="transmembrane region" description="Helical" evidence="8">
    <location>
        <begin position="317"/>
        <end position="341"/>
    </location>
</feature>
<feature type="transmembrane region" description="Helical" evidence="8">
    <location>
        <begin position="592"/>
        <end position="611"/>
    </location>
</feature>
<keyword evidence="5 8" id="KW-1133">Transmembrane helix</keyword>
<keyword evidence="4 8" id="KW-0812">Transmembrane</keyword>
<organism evidence="10 11">
    <name type="scientific">Mycolicibacterium anyangense</name>
    <dbReference type="NCBI Taxonomy" id="1431246"/>
    <lineage>
        <taxon>Bacteria</taxon>
        <taxon>Bacillati</taxon>
        <taxon>Actinomycetota</taxon>
        <taxon>Actinomycetes</taxon>
        <taxon>Mycobacteriales</taxon>
        <taxon>Mycobacteriaceae</taxon>
        <taxon>Mycolicibacterium</taxon>
    </lineage>
</organism>
<dbReference type="RefSeq" id="WP_163806057.1">
    <property type="nucleotide sequence ID" value="NZ_AP022620.1"/>
</dbReference>
<dbReference type="InterPro" id="IPR004869">
    <property type="entry name" value="MMPL_dom"/>
</dbReference>
<feature type="region of interest" description="Disordered" evidence="7">
    <location>
        <begin position="485"/>
        <end position="510"/>
    </location>
</feature>
<feature type="transmembrane region" description="Helical" evidence="8">
    <location>
        <begin position="12"/>
        <end position="32"/>
    </location>
</feature>
<dbReference type="KEGG" id="many:MANY_43360"/>
<evidence type="ECO:0000256" key="1">
    <source>
        <dbReference type="ARBA" id="ARBA00004651"/>
    </source>
</evidence>
<dbReference type="SUPFAM" id="SSF82866">
    <property type="entry name" value="Multidrug efflux transporter AcrB transmembrane domain"/>
    <property type="match status" value="2"/>
</dbReference>
<dbReference type="EMBL" id="AP022620">
    <property type="protein sequence ID" value="BBZ78999.1"/>
    <property type="molecule type" value="Genomic_DNA"/>
</dbReference>
<keyword evidence="11" id="KW-1185">Reference proteome</keyword>
<feature type="transmembrane region" description="Helical" evidence="8">
    <location>
        <begin position="402"/>
        <end position="424"/>
    </location>
</feature>
<evidence type="ECO:0000259" key="9">
    <source>
        <dbReference type="Pfam" id="PF03176"/>
    </source>
</evidence>
<dbReference type="Pfam" id="PF03176">
    <property type="entry name" value="MMPL"/>
    <property type="match status" value="2"/>
</dbReference>
<feature type="region of interest" description="Disordered" evidence="7">
    <location>
        <begin position="771"/>
        <end position="830"/>
    </location>
</feature>
<feature type="transmembrane region" description="Helical" evidence="8">
    <location>
        <begin position="675"/>
        <end position="694"/>
    </location>
</feature>
<dbReference type="Gene3D" id="1.20.1640.10">
    <property type="entry name" value="Multidrug efflux transporter AcrB transmembrane domain"/>
    <property type="match status" value="2"/>
</dbReference>
<feature type="compositionally biased region" description="Polar residues" evidence="7">
    <location>
        <begin position="498"/>
        <end position="510"/>
    </location>
</feature>
<evidence type="ECO:0000256" key="6">
    <source>
        <dbReference type="ARBA" id="ARBA00023136"/>
    </source>
</evidence>
<feature type="region of interest" description="Disordered" evidence="7">
    <location>
        <begin position="849"/>
        <end position="982"/>
    </location>
</feature>
<evidence type="ECO:0000256" key="5">
    <source>
        <dbReference type="ARBA" id="ARBA00022989"/>
    </source>
</evidence>
<name>A0A6N4WD72_9MYCO</name>
<feature type="transmembrane region" description="Helical" evidence="8">
    <location>
        <begin position="631"/>
        <end position="654"/>
    </location>
</feature>
<feature type="transmembrane region" description="Helical" evidence="8">
    <location>
        <begin position="290"/>
        <end position="311"/>
    </location>
</feature>